<evidence type="ECO:0000313" key="3">
    <source>
        <dbReference type="Proteomes" id="UP001497444"/>
    </source>
</evidence>
<dbReference type="InterPro" id="IPR001623">
    <property type="entry name" value="DnaJ_domain"/>
</dbReference>
<dbReference type="SUPFAM" id="SSF46565">
    <property type="entry name" value="Chaperone J-domain"/>
    <property type="match status" value="1"/>
</dbReference>
<dbReference type="Pfam" id="PF00226">
    <property type="entry name" value="DnaJ"/>
    <property type="match status" value="1"/>
</dbReference>
<dbReference type="CDD" id="cd06257">
    <property type="entry name" value="DnaJ"/>
    <property type="match status" value="1"/>
</dbReference>
<dbReference type="PANTHER" id="PTHR45504">
    <property type="entry name" value="CHAPERONE DNAJ-DOMAIN SUPERFAMILY PROTEIN"/>
    <property type="match status" value="1"/>
</dbReference>
<dbReference type="PROSITE" id="PS50076">
    <property type="entry name" value="DNAJ_2"/>
    <property type="match status" value="1"/>
</dbReference>
<dbReference type="Proteomes" id="UP001497444">
    <property type="component" value="Chromosome 17"/>
</dbReference>
<evidence type="ECO:0000259" key="1">
    <source>
        <dbReference type="PROSITE" id="PS50076"/>
    </source>
</evidence>
<gene>
    <name evidence="2" type="ORF">CSSPJE1EN1_LOCUS10978</name>
</gene>
<evidence type="ECO:0000313" key="2">
    <source>
        <dbReference type="EMBL" id="CAK9265500.1"/>
    </source>
</evidence>
<dbReference type="Gene3D" id="1.10.287.110">
    <property type="entry name" value="DnaJ domain"/>
    <property type="match status" value="1"/>
</dbReference>
<sequence>MGWDNQGDSRCRDILTESQKVGQSDYYKVLGVEYDAGEDSIRTNYLRLALKWHPDKHGDANAATLKFQEINEAYRVLSDPVKRYEYDMQGNYALQDYSIADYLKRFKGLILTCSGLGLNNLVNS</sequence>
<name>A0ABP0WJ52_9BRYO</name>
<dbReference type="PANTHER" id="PTHR45504:SF3">
    <property type="entry name" value="CHAPERONE DNAJ-DOMAIN SUPERFAMILY PROTEIN"/>
    <property type="match status" value="1"/>
</dbReference>
<proteinExistence type="predicted"/>
<feature type="domain" description="J" evidence="1">
    <location>
        <begin position="25"/>
        <end position="90"/>
    </location>
</feature>
<reference evidence="2" key="1">
    <citation type="submission" date="2024-02" db="EMBL/GenBank/DDBJ databases">
        <authorList>
            <consortium name="ELIXIR-Norway"/>
            <consortium name="Elixir Norway"/>
        </authorList>
    </citation>
    <scope>NUCLEOTIDE SEQUENCE</scope>
</reference>
<dbReference type="PRINTS" id="PR00625">
    <property type="entry name" value="JDOMAIN"/>
</dbReference>
<keyword evidence="3" id="KW-1185">Reference proteome</keyword>
<organism evidence="2 3">
    <name type="scientific">Sphagnum jensenii</name>
    <dbReference type="NCBI Taxonomy" id="128206"/>
    <lineage>
        <taxon>Eukaryota</taxon>
        <taxon>Viridiplantae</taxon>
        <taxon>Streptophyta</taxon>
        <taxon>Embryophyta</taxon>
        <taxon>Bryophyta</taxon>
        <taxon>Sphagnophytina</taxon>
        <taxon>Sphagnopsida</taxon>
        <taxon>Sphagnales</taxon>
        <taxon>Sphagnaceae</taxon>
        <taxon>Sphagnum</taxon>
    </lineage>
</organism>
<dbReference type="InterPro" id="IPR036869">
    <property type="entry name" value="J_dom_sf"/>
</dbReference>
<dbReference type="SMART" id="SM00271">
    <property type="entry name" value="DnaJ"/>
    <property type="match status" value="1"/>
</dbReference>
<accession>A0ABP0WJ52</accession>
<protein>
    <recommendedName>
        <fullName evidence="1">J domain-containing protein</fullName>
    </recommendedName>
</protein>
<dbReference type="EMBL" id="OZ020112">
    <property type="protein sequence ID" value="CAK9265500.1"/>
    <property type="molecule type" value="Genomic_DNA"/>
</dbReference>